<protein>
    <submittedName>
        <fullName evidence="1">Uncharacterized protein</fullName>
    </submittedName>
</protein>
<proteinExistence type="predicted"/>
<sequence>MKKICCLLLAIMFSTLCVSAAKTEATPVSIKELQSMTDPVWEQTYEACGRTIRVNTAIVVPETESIPLLAVKPMEPLSEEEVQKYEELFRTPYNSKFLNDKYRTYISFSDHEGHPDLSNAEKVTTPHRPLYEYDRDKAYTEDNDLTVAEAENLVRENIQKVFPGVDFRIDKIVINDRTKYRKSGKKLEAKGYYELDCVQVIDGIPVAGSIHDAYRNDRTKHDHIISKYGTASAEVTDAGKLYGYYSIWDKTTELGIPDRFLPFDVVKPQIEEMIMSGNIRHVFSVDLGYAQYDLPEGCKYEYVLVPAWVVSVGWMDDPEEEDDGATSVNGSDYAMGCTYLPIIVNALTGEATNPPDEKGDRMLLPASWMQWVEE</sequence>
<dbReference type="Proteomes" id="UP000682782">
    <property type="component" value="Chromosome"/>
</dbReference>
<name>A0AC61N5K0_9FIRM</name>
<dbReference type="EMBL" id="CP068393">
    <property type="protein sequence ID" value="QUC66243.1"/>
    <property type="molecule type" value="Genomic_DNA"/>
</dbReference>
<evidence type="ECO:0000313" key="2">
    <source>
        <dbReference type="Proteomes" id="UP000682782"/>
    </source>
</evidence>
<gene>
    <name evidence="1" type="ORF">JYE49_10225</name>
</gene>
<keyword evidence="2" id="KW-1185">Reference proteome</keyword>
<accession>A0AC61N5K0</accession>
<organism evidence="1 2">
    <name type="scientific">Aristaeella hokkaidonensis</name>
    <dbReference type="NCBI Taxonomy" id="3046382"/>
    <lineage>
        <taxon>Bacteria</taxon>
        <taxon>Bacillati</taxon>
        <taxon>Bacillota</taxon>
        <taxon>Clostridia</taxon>
        <taxon>Eubacteriales</taxon>
        <taxon>Aristaeellaceae</taxon>
        <taxon>Aristaeella</taxon>
    </lineage>
</organism>
<evidence type="ECO:0000313" key="1">
    <source>
        <dbReference type="EMBL" id="QUC66243.1"/>
    </source>
</evidence>
<reference evidence="1" key="1">
    <citation type="submission" date="2021-01" db="EMBL/GenBank/DDBJ databases">
        <title>Complete genome sequence of Clostridiales bacterium R-7.</title>
        <authorList>
            <person name="Mahoney-Kurpe S.C."/>
            <person name="Palevich N."/>
            <person name="Koike S."/>
            <person name="Moon C.D."/>
            <person name="Attwood G.T."/>
        </authorList>
    </citation>
    <scope>NUCLEOTIDE SEQUENCE</scope>
    <source>
        <strain evidence="1">R-7</strain>
    </source>
</reference>